<dbReference type="PRINTS" id="PR01437">
    <property type="entry name" value="NUOXDRDTASE4"/>
</dbReference>
<evidence type="ECO:0000313" key="12">
    <source>
        <dbReference type="Proteomes" id="UP000618460"/>
    </source>
</evidence>
<evidence type="ECO:0000256" key="2">
    <source>
        <dbReference type="ARBA" id="ARBA00005346"/>
    </source>
</evidence>
<evidence type="ECO:0000256" key="8">
    <source>
        <dbReference type="RuleBase" id="RU000320"/>
    </source>
</evidence>
<keyword evidence="4" id="KW-1003">Cell membrane</keyword>
<keyword evidence="6 9" id="KW-1133">Transmembrane helix</keyword>
<reference evidence="11" key="2">
    <citation type="submission" date="2020-09" db="EMBL/GenBank/DDBJ databases">
        <authorList>
            <person name="Sun Q."/>
            <person name="Zhou Y."/>
        </authorList>
    </citation>
    <scope>NUCLEOTIDE SEQUENCE</scope>
    <source>
        <strain evidence="11">CGMCC 1.6333</strain>
    </source>
</reference>
<comment type="similarity">
    <text evidence="2">Belongs to the CPA3 antiporters (TC 2.A.63) subunit D family.</text>
</comment>
<dbReference type="Proteomes" id="UP000618460">
    <property type="component" value="Unassembled WGS sequence"/>
</dbReference>
<evidence type="ECO:0000256" key="1">
    <source>
        <dbReference type="ARBA" id="ARBA00004651"/>
    </source>
</evidence>
<dbReference type="OrthoDB" id="9811718at2"/>
<keyword evidence="7 9" id="KW-0472">Membrane</keyword>
<gene>
    <name evidence="11" type="primary">mrpD</name>
    <name evidence="11" type="ORF">GCM10011351_01330</name>
</gene>
<feature type="transmembrane region" description="Helical" evidence="9">
    <location>
        <begin position="370"/>
        <end position="388"/>
    </location>
</feature>
<protein>
    <submittedName>
        <fullName evidence="11">Na(+)/H(+) antiporter subunit D</fullName>
    </submittedName>
</protein>
<keyword evidence="3" id="KW-0813">Transport</keyword>
<evidence type="ECO:0000259" key="10">
    <source>
        <dbReference type="Pfam" id="PF00361"/>
    </source>
</evidence>
<dbReference type="PANTHER" id="PTHR42703:SF1">
    <property type="entry name" value="NA(+)_H(+) ANTIPORTER SUBUNIT D1"/>
    <property type="match status" value="1"/>
</dbReference>
<organism evidence="11 12">
    <name type="scientific">Paraliobacillus quinghaiensis</name>
    <dbReference type="NCBI Taxonomy" id="470815"/>
    <lineage>
        <taxon>Bacteria</taxon>
        <taxon>Bacillati</taxon>
        <taxon>Bacillota</taxon>
        <taxon>Bacilli</taxon>
        <taxon>Bacillales</taxon>
        <taxon>Bacillaceae</taxon>
        <taxon>Paraliobacillus</taxon>
    </lineage>
</organism>
<keyword evidence="3" id="KW-0050">Antiport</keyword>
<feature type="transmembrane region" description="Helical" evidence="9">
    <location>
        <begin position="6"/>
        <end position="24"/>
    </location>
</feature>
<feature type="transmembrane region" description="Helical" evidence="9">
    <location>
        <begin position="165"/>
        <end position="186"/>
    </location>
</feature>
<feature type="transmembrane region" description="Helical" evidence="9">
    <location>
        <begin position="206"/>
        <end position="231"/>
    </location>
</feature>
<reference evidence="11" key="1">
    <citation type="journal article" date="2014" name="Int. J. Syst. Evol. Microbiol.">
        <title>Complete genome sequence of Corynebacterium casei LMG S-19264T (=DSM 44701T), isolated from a smear-ripened cheese.</title>
        <authorList>
            <consortium name="US DOE Joint Genome Institute (JGI-PGF)"/>
            <person name="Walter F."/>
            <person name="Albersmeier A."/>
            <person name="Kalinowski J."/>
            <person name="Ruckert C."/>
        </authorList>
    </citation>
    <scope>NUCLEOTIDE SEQUENCE</scope>
    <source>
        <strain evidence="11">CGMCC 1.6333</strain>
    </source>
</reference>
<dbReference type="NCBIfam" id="NF009306">
    <property type="entry name" value="PRK12663.1"/>
    <property type="match status" value="1"/>
</dbReference>
<accession>A0A917TEF0</accession>
<evidence type="ECO:0000256" key="4">
    <source>
        <dbReference type="ARBA" id="ARBA00022475"/>
    </source>
</evidence>
<evidence type="ECO:0000256" key="7">
    <source>
        <dbReference type="ARBA" id="ARBA00023136"/>
    </source>
</evidence>
<evidence type="ECO:0000256" key="6">
    <source>
        <dbReference type="ARBA" id="ARBA00022989"/>
    </source>
</evidence>
<evidence type="ECO:0000256" key="5">
    <source>
        <dbReference type="ARBA" id="ARBA00022692"/>
    </source>
</evidence>
<feature type="transmembrane region" description="Helical" evidence="9">
    <location>
        <begin position="72"/>
        <end position="97"/>
    </location>
</feature>
<dbReference type="RefSeq" id="WP_117152695.1">
    <property type="nucleotide sequence ID" value="NZ_BMLG01000001.1"/>
</dbReference>
<feature type="transmembrane region" description="Helical" evidence="9">
    <location>
        <begin position="301"/>
        <end position="323"/>
    </location>
</feature>
<dbReference type="PANTHER" id="PTHR42703">
    <property type="entry name" value="NADH DEHYDROGENASE"/>
    <property type="match status" value="1"/>
</dbReference>
<name>A0A917TEF0_9BACI</name>
<feature type="transmembrane region" description="Helical" evidence="9">
    <location>
        <begin position="272"/>
        <end position="294"/>
    </location>
</feature>
<dbReference type="EMBL" id="BMLG01000001">
    <property type="protein sequence ID" value="GGM19199.1"/>
    <property type="molecule type" value="Genomic_DNA"/>
</dbReference>
<dbReference type="GO" id="GO:0042773">
    <property type="term" value="P:ATP synthesis coupled electron transport"/>
    <property type="evidence" value="ECO:0007669"/>
    <property type="project" value="InterPro"/>
</dbReference>
<dbReference type="AlphaFoldDB" id="A0A917TEF0"/>
<feature type="transmembrane region" description="Helical" evidence="9">
    <location>
        <begin position="408"/>
        <end position="429"/>
    </location>
</feature>
<dbReference type="Pfam" id="PF00361">
    <property type="entry name" value="Proton_antipo_M"/>
    <property type="match status" value="1"/>
</dbReference>
<feature type="transmembrane region" description="Helical" evidence="9">
    <location>
        <begin position="243"/>
        <end position="266"/>
    </location>
</feature>
<evidence type="ECO:0000256" key="3">
    <source>
        <dbReference type="ARBA" id="ARBA00022449"/>
    </source>
</evidence>
<feature type="transmembrane region" description="Helical" evidence="9">
    <location>
        <begin position="450"/>
        <end position="469"/>
    </location>
</feature>
<dbReference type="InterPro" id="IPR050586">
    <property type="entry name" value="CPA3_Na-H_Antiporter_D"/>
</dbReference>
<dbReference type="GO" id="GO:0015297">
    <property type="term" value="F:antiporter activity"/>
    <property type="evidence" value="ECO:0007669"/>
    <property type="project" value="UniProtKB-KW"/>
</dbReference>
<dbReference type="InterPro" id="IPR001750">
    <property type="entry name" value="ND/Mrp_TM"/>
</dbReference>
<dbReference type="GO" id="GO:0005886">
    <property type="term" value="C:plasma membrane"/>
    <property type="evidence" value="ECO:0007669"/>
    <property type="project" value="UniProtKB-SubCell"/>
</dbReference>
<feature type="transmembrane region" description="Helical" evidence="9">
    <location>
        <begin position="31"/>
        <end position="52"/>
    </location>
</feature>
<evidence type="ECO:0000256" key="9">
    <source>
        <dbReference type="SAM" id="Phobius"/>
    </source>
</evidence>
<evidence type="ECO:0000313" key="11">
    <source>
        <dbReference type="EMBL" id="GGM19199.1"/>
    </source>
</evidence>
<feature type="transmembrane region" description="Helical" evidence="9">
    <location>
        <begin position="109"/>
        <end position="128"/>
    </location>
</feature>
<comment type="caution">
    <text evidence="11">The sequence shown here is derived from an EMBL/GenBank/DDBJ whole genome shotgun (WGS) entry which is preliminary data.</text>
</comment>
<keyword evidence="12" id="KW-1185">Reference proteome</keyword>
<comment type="subcellular location">
    <subcellularLocation>
        <location evidence="1">Cell membrane</location>
        <topology evidence="1">Multi-pass membrane protein</topology>
    </subcellularLocation>
    <subcellularLocation>
        <location evidence="8">Membrane</location>
        <topology evidence="8">Multi-pass membrane protein</topology>
    </subcellularLocation>
</comment>
<dbReference type="NCBIfam" id="NF005818">
    <property type="entry name" value="PRK07691.1"/>
    <property type="match status" value="1"/>
</dbReference>
<proteinExistence type="inferred from homology"/>
<feature type="transmembrane region" description="Helical" evidence="9">
    <location>
        <begin position="134"/>
        <end position="153"/>
    </location>
</feature>
<feature type="domain" description="NADH:quinone oxidoreductase/Mrp antiporter transmembrane" evidence="10">
    <location>
        <begin position="129"/>
        <end position="419"/>
    </location>
</feature>
<dbReference type="GO" id="GO:0008137">
    <property type="term" value="F:NADH dehydrogenase (ubiquinone) activity"/>
    <property type="evidence" value="ECO:0007669"/>
    <property type="project" value="InterPro"/>
</dbReference>
<keyword evidence="5 8" id="KW-0812">Transmembrane</keyword>
<feature type="transmembrane region" description="Helical" evidence="9">
    <location>
        <begin position="329"/>
        <end position="349"/>
    </location>
</feature>
<dbReference type="InterPro" id="IPR003918">
    <property type="entry name" value="NADH_UbQ_OxRdtase"/>
</dbReference>
<sequence>MSNFLTLPILLPMFIGTILIFFAKKHKLQRVIAGFSALSLLGVAIYLGYIVYTDPSQIITLEIGDWPAPFGIVLVADMFATMMVILSSIVGVVCLFFAFKTIHSDREKFYFYPFYFYLLTGVNGAFLTGDMFNLFVFFEVMLISSYVLIVHGGTGYQLRESFKYVVMNMVASAFFLVALAYLYATTGTLNMADLAERVQVLEQEGILNGIAILFLFVFGAKGALFPLYFWLPKSYYGPPAAISALFGGLLTKVGIYAIIRVFTLIFVHNTEFTHTIILILAGGTMFFGVLGAVSQFDFKRILSYHIISQVGYMVMGLGVYTPLALAGAIYYIAHHIIVKSALFLFAGATQKITGTTELKKMGGLLKTHPWLGWLFFISAMSLAGIPPLSGFFSKFALILAAVQKESYYIVVVALVVGILTLFSMMKIFMYAFWGEPKISQDKVNRKEMFALLRPIIPLVVLTICLGFFAEPIFQYSLGVSEQILDPANYVNAVLGK</sequence>